<evidence type="ECO:0000313" key="2">
    <source>
        <dbReference type="EMBL" id="KOO30053.1"/>
    </source>
</evidence>
<feature type="coiled-coil region" evidence="1">
    <location>
        <begin position="87"/>
        <end position="158"/>
    </location>
</feature>
<gene>
    <name evidence="2" type="ORF">Ctob_005577</name>
</gene>
<name>A0A0M0JV98_9EUKA</name>
<sequence>MGLMDMLEQSKEVALAARERAALQSAADIAEFEEYGADLAKAFDEEELAAAEEALRLGLQLDEEEEATISNLETQDLDIARKLLADEQALESAIERDERLARQLEAELQKEALQVAKLEKQQRQLAERKLCRNDLKIAEDLALEIEAQEQALMREERRDRALASKLVKQESKLLKSMPQMEEKLKTIAKEVNGDTVSMRARLTAKLGSMRKSLADMTNGVKLGHTVMSS</sequence>
<keyword evidence="1" id="KW-0175">Coiled coil</keyword>
<dbReference type="AlphaFoldDB" id="A0A0M0JV98"/>
<accession>A0A0M0JV98</accession>
<keyword evidence="3" id="KW-1185">Reference proteome</keyword>
<protein>
    <submittedName>
        <fullName evidence="2">Uncharacterized protein</fullName>
    </submittedName>
</protein>
<evidence type="ECO:0000256" key="1">
    <source>
        <dbReference type="SAM" id="Coils"/>
    </source>
</evidence>
<proteinExistence type="predicted"/>
<evidence type="ECO:0000313" key="3">
    <source>
        <dbReference type="Proteomes" id="UP000037460"/>
    </source>
</evidence>
<dbReference type="Proteomes" id="UP000037460">
    <property type="component" value="Unassembled WGS sequence"/>
</dbReference>
<organism evidence="2 3">
    <name type="scientific">Chrysochromulina tobinii</name>
    <dbReference type="NCBI Taxonomy" id="1460289"/>
    <lineage>
        <taxon>Eukaryota</taxon>
        <taxon>Haptista</taxon>
        <taxon>Haptophyta</taxon>
        <taxon>Prymnesiophyceae</taxon>
        <taxon>Prymnesiales</taxon>
        <taxon>Chrysochromulinaceae</taxon>
        <taxon>Chrysochromulina</taxon>
    </lineage>
</organism>
<reference evidence="3" key="1">
    <citation type="journal article" date="2015" name="PLoS Genet.">
        <title>Genome Sequence and Transcriptome Analyses of Chrysochromulina tobin: Metabolic Tools for Enhanced Algal Fitness in the Prominent Order Prymnesiales (Haptophyceae).</title>
        <authorList>
            <person name="Hovde B.T."/>
            <person name="Deodato C.R."/>
            <person name="Hunsperger H.M."/>
            <person name="Ryken S.A."/>
            <person name="Yost W."/>
            <person name="Jha R.K."/>
            <person name="Patterson J."/>
            <person name="Monnat R.J. Jr."/>
            <person name="Barlow S.B."/>
            <person name="Starkenburg S.R."/>
            <person name="Cattolico R.A."/>
        </authorList>
    </citation>
    <scope>NUCLEOTIDE SEQUENCE</scope>
    <source>
        <strain evidence="3">CCMP291</strain>
    </source>
</reference>
<comment type="caution">
    <text evidence="2">The sequence shown here is derived from an EMBL/GenBank/DDBJ whole genome shotgun (WGS) entry which is preliminary data.</text>
</comment>
<dbReference type="EMBL" id="JWZX01002301">
    <property type="protein sequence ID" value="KOO30053.1"/>
    <property type="molecule type" value="Genomic_DNA"/>
</dbReference>